<gene>
    <name evidence="4" type="ORF">BKM31_12210</name>
</gene>
<dbReference type="AlphaFoldDB" id="A0A1V0AJG4"/>
<feature type="region of interest" description="Disordered" evidence="3">
    <location>
        <begin position="419"/>
        <end position="462"/>
    </location>
</feature>
<dbReference type="Gene3D" id="1.10.630.10">
    <property type="entry name" value="Cytochrome P450"/>
    <property type="match status" value="1"/>
</dbReference>
<dbReference type="RefSeq" id="WP_080046675.1">
    <property type="nucleotide sequence ID" value="NZ_CP017717.1"/>
</dbReference>
<keyword evidence="2" id="KW-0479">Metal-binding</keyword>
<reference evidence="5" key="1">
    <citation type="journal article" date="2017" name="Med. Chem. Commun.">
        <title>Nonomuraea sp. ATCC 55076 harbours the largest actinomycete chromosome to date and the kistamicin biosynthetic gene cluster.</title>
        <authorList>
            <person name="Nazari B."/>
            <person name="Forneris C.C."/>
            <person name="Gibson M.I."/>
            <person name="Moon K."/>
            <person name="Schramma K.R."/>
            <person name="Seyedsayamdost M.R."/>
        </authorList>
    </citation>
    <scope>NUCLEOTIDE SEQUENCE [LARGE SCALE GENOMIC DNA]</scope>
    <source>
        <strain evidence="5">ATCC 55076</strain>
    </source>
</reference>
<evidence type="ECO:0000256" key="3">
    <source>
        <dbReference type="SAM" id="MobiDB-lite"/>
    </source>
</evidence>
<dbReference type="InterPro" id="IPR036396">
    <property type="entry name" value="Cyt_P450_sf"/>
</dbReference>
<name>A0A1V0AJG4_9ACTN</name>
<keyword evidence="5" id="KW-1185">Reference proteome</keyword>
<keyword evidence="2" id="KW-0408">Iron</keyword>
<evidence type="ECO:0000256" key="1">
    <source>
        <dbReference type="ARBA" id="ARBA00010617"/>
    </source>
</evidence>
<evidence type="ECO:0000256" key="2">
    <source>
        <dbReference type="RuleBase" id="RU000461"/>
    </source>
</evidence>
<proteinExistence type="inferred from homology"/>
<dbReference type="PANTHER" id="PTHR46696">
    <property type="entry name" value="P450, PUTATIVE (EUROFUNG)-RELATED"/>
    <property type="match status" value="1"/>
</dbReference>
<dbReference type="GO" id="GO:0016705">
    <property type="term" value="F:oxidoreductase activity, acting on paired donors, with incorporation or reduction of molecular oxygen"/>
    <property type="evidence" value="ECO:0007669"/>
    <property type="project" value="InterPro"/>
</dbReference>
<evidence type="ECO:0000313" key="4">
    <source>
        <dbReference type="EMBL" id="AQZ70333.1"/>
    </source>
</evidence>
<dbReference type="KEGG" id="noa:BKM31_12210"/>
<dbReference type="GO" id="GO:0005506">
    <property type="term" value="F:iron ion binding"/>
    <property type="evidence" value="ECO:0007669"/>
    <property type="project" value="InterPro"/>
</dbReference>
<comment type="similarity">
    <text evidence="1 2">Belongs to the cytochrome P450 family.</text>
</comment>
<protein>
    <submittedName>
        <fullName evidence="4">Cytochrome</fullName>
    </submittedName>
</protein>
<dbReference type="InterPro" id="IPR001128">
    <property type="entry name" value="Cyt_P450"/>
</dbReference>
<feature type="compositionally biased region" description="Pro residues" evidence="3">
    <location>
        <begin position="1"/>
        <end position="20"/>
    </location>
</feature>
<accession>A0A1V0AJG4</accession>
<dbReference type="InterPro" id="IPR017972">
    <property type="entry name" value="Cyt_P450_CS"/>
</dbReference>
<feature type="compositionally biased region" description="Pro residues" evidence="3">
    <location>
        <begin position="420"/>
        <end position="441"/>
    </location>
</feature>
<dbReference type="Pfam" id="PF00067">
    <property type="entry name" value="p450"/>
    <property type="match status" value="1"/>
</dbReference>
<dbReference type="EMBL" id="CP017717">
    <property type="protein sequence ID" value="AQZ70333.1"/>
    <property type="molecule type" value="Genomic_DNA"/>
</dbReference>
<sequence>MTPQGPQPHQPPEPTAPAPAEPLLTRDYDANPAQVHARLRDTYGAVAPVDLLGVPVWFVMGYEEVLRVLQNAGGVWSKHPDRWKAHAEGRIPADWPLLPVFQVNNSTFQEGAAQQQLRNAWTSALAPFQDHGHPQAQQLEQAVARHADDLIAVLAEGGTTGQADLAAQYARPLPLMVADRMLGFTAGRGEDVVMDIWRLIDAGADEATALERLHAAMTELGAAKREHPGDDLPSYLIAAKPDITLDELARELLMLPGLLDFTASLVCNVVVEVATNPDVRESLSTGAIDETINRVALLNPPMANLTFRYALTEVKLGGRTIAAGDPVMLSVAAAHQDPRFAGAIDWNAIRTTRAHLAWGAGPHNCLGRLLATRITAIAVHRLFKRMSKVKLALPADQLPWRPSPFMRALRSLPIQYELAPAPPTTAPTPAPPTPEAPPPTEPADRPSRSPLWTFLRGLRRPR</sequence>
<organism evidence="4 5">
    <name type="scientific">[Actinomadura] parvosata subsp. kistnae</name>
    <dbReference type="NCBI Taxonomy" id="1909395"/>
    <lineage>
        <taxon>Bacteria</taxon>
        <taxon>Bacillati</taxon>
        <taxon>Actinomycetota</taxon>
        <taxon>Actinomycetes</taxon>
        <taxon>Streptosporangiales</taxon>
        <taxon>Streptosporangiaceae</taxon>
        <taxon>Nonomuraea</taxon>
    </lineage>
</organism>
<dbReference type="InterPro" id="IPR002397">
    <property type="entry name" value="Cyt_P450_B"/>
</dbReference>
<keyword evidence="2" id="KW-0560">Oxidoreductase</keyword>
<dbReference type="PANTHER" id="PTHR46696:SF1">
    <property type="entry name" value="CYTOCHROME P450 YJIB-RELATED"/>
    <property type="match status" value="1"/>
</dbReference>
<dbReference type="GO" id="GO:0004497">
    <property type="term" value="F:monooxygenase activity"/>
    <property type="evidence" value="ECO:0007669"/>
    <property type="project" value="UniProtKB-KW"/>
</dbReference>
<dbReference type="PROSITE" id="PS00086">
    <property type="entry name" value="CYTOCHROME_P450"/>
    <property type="match status" value="1"/>
</dbReference>
<keyword evidence="2" id="KW-0503">Monooxygenase</keyword>
<dbReference type="STRING" id="1909395.BKM31_12210"/>
<keyword evidence="2" id="KW-0349">Heme</keyword>
<dbReference type="Proteomes" id="UP000190797">
    <property type="component" value="Chromosome"/>
</dbReference>
<evidence type="ECO:0000313" key="5">
    <source>
        <dbReference type="Proteomes" id="UP000190797"/>
    </source>
</evidence>
<feature type="region of interest" description="Disordered" evidence="3">
    <location>
        <begin position="1"/>
        <end position="24"/>
    </location>
</feature>
<dbReference type="OrthoDB" id="4133219at2"/>
<dbReference type="GO" id="GO:0020037">
    <property type="term" value="F:heme binding"/>
    <property type="evidence" value="ECO:0007669"/>
    <property type="project" value="InterPro"/>
</dbReference>
<dbReference type="PRINTS" id="PR00359">
    <property type="entry name" value="BP450"/>
</dbReference>
<dbReference type="SUPFAM" id="SSF48264">
    <property type="entry name" value="Cytochrome P450"/>
    <property type="match status" value="1"/>
</dbReference>